<dbReference type="EMBL" id="KV878905">
    <property type="protein sequence ID" value="OJJ81543.1"/>
    <property type="molecule type" value="Genomic_DNA"/>
</dbReference>
<evidence type="ECO:0000256" key="1">
    <source>
        <dbReference type="ARBA" id="ARBA00022723"/>
    </source>
</evidence>
<keyword evidence="1" id="KW-0479">Metal-binding</keyword>
<evidence type="ECO:0000256" key="4">
    <source>
        <dbReference type="ARBA" id="ARBA00023163"/>
    </source>
</evidence>
<name>A0A1L9VCC5_ASPGL</name>
<dbReference type="GO" id="GO:0000981">
    <property type="term" value="F:DNA-binding transcription factor activity, RNA polymerase II-specific"/>
    <property type="evidence" value="ECO:0007669"/>
    <property type="project" value="InterPro"/>
</dbReference>
<organism evidence="8 9">
    <name type="scientific">Aspergillus glaucus CBS 516.65</name>
    <dbReference type="NCBI Taxonomy" id="1160497"/>
    <lineage>
        <taxon>Eukaryota</taxon>
        <taxon>Fungi</taxon>
        <taxon>Dikarya</taxon>
        <taxon>Ascomycota</taxon>
        <taxon>Pezizomycotina</taxon>
        <taxon>Eurotiomycetes</taxon>
        <taxon>Eurotiomycetidae</taxon>
        <taxon>Eurotiales</taxon>
        <taxon>Aspergillaceae</taxon>
        <taxon>Aspergillus</taxon>
        <taxon>Aspergillus subgen. Aspergillus</taxon>
    </lineage>
</organism>
<feature type="compositionally biased region" description="Low complexity" evidence="6">
    <location>
        <begin position="124"/>
        <end position="135"/>
    </location>
</feature>
<gene>
    <name evidence="8" type="ORF">ASPGLDRAFT_27925</name>
</gene>
<dbReference type="STRING" id="1160497.A0A1L9VCC5"/>
<keyword evidence="3" id="KW-0238">DNA-binding</keyword>
<dbReference type="GeneID" id="34459968"/>
<sequence length="630" mass="70185">MASGDKRRKNALSCNGCRQRKVKCEKPSFGPCQRCSRLGKQCQLEGSISRPYYHTSKERYELLVSVVRHFVPSASFETEDLRQLLDTLKAPAEGSPARSPPSVVDTPSGGPGPWLSETITQINTPPASSTSTYPASPECAIEDLESTLMVDAMNIPRFSGSSSCTTLNAKIVSHMSKDTGGLSPFAENESPPLFDGQVISYRNADYLPDRKALDQAADRFYHWFDDVYGGKGVRASVLVILYLVMALCGDEEPSFQISRSCMDDVIDESSLESVRAIMLMSLYRQRENERSVAWAMLGLAIRISMSLGLHQNIGYVHDTSIYGSQVKRRLWWSLCEFDNWSSCMLGQTSGLGCSDNAVSLPSQEFNTTPYIPPGYATSSASLGILIGQISQQVYIQNGNLRSKEQLTSELIQKVETWNKELSDHLRPNSAFPSCFARATLYLNLKYNYARMLIGRPYMAHSILCSNSHDAVFKSRAETCKAANRDSIEILMEFYRRGLLSTSLWFDTYFILATAIVLFLRAVETPSVQNELKSFLPVLKMCDRSQIGKYATGSFERFLYNLENGIKERRTINVADPFSQSSNLGHESYSCHGINFNDLGDLNALGSECFGFGEEFDMDLCGAWNTLELGL</sequence>
<keyword evidence="4" id="KW-0804">Transcription</keyword>
<dbReference type="Gene3D" id="4.10.240.10">
    <property type="entry name" value="Zn(2)-C6 fungal-type DNA-binding domain"/>
    <property type="match status" value="1"/>
</dbReference>
<dbReference type="GO" id="GO:0008270">
    <property type="term" value="F:zinc ion binding"/>
    <property type="evidence" value="ECO:0007669"/>
    <property type="project" value="InterPro"/>
</dbReference>
<dbReference type="Pfam" id="PF00172">
    <property type="entry name" value="Zn_clus"/>
    <property type="match status" value="1"/>
</dbReference>
<proteinExistence type="predicted"/>
<dbReference type="PANTHER" id="PTHR47424">
    <property type="entry name" value="REGULATORY PROTEIN GAL4"/>
    <property type="match status" value="1"/>
</dbReference>
<dbReference type="SUPFAM" id="SSF57701">
    <property type="entry name" value="Zn2/Cys6 DNA-binding domain"/>
    <property type="match status" value="1"/>
</dbReference>
<dbReference type="InterPro" id="IPR001138">
    <property type="entry name" value="Zn2Cys6_DnaBD"/>
</dbReference>
<dbReference type="OrthoDB" id="3037908at2759"/>
<accession>A0A1L9VCC5</accession>
<keyword evidence="9" id="KW-1185">Reference proteome</keyword>
<protein>
    <recommendedName>
        <fullName evidence="7">Zn(2)-C6 fungal-type domain-containing protein</fullName>
    </recommendedName>
</protein>
<dbReference type="InterPro" id="IPR007219">
    <property type="entry name" value="XnlR_reg_dom"/>
</dbReference>
<evidence type="ECO:0000313" key="8">
    <source>
        <dbReference type="EMBL" id="OJJ81543.1"/>
    </source>
</evidence>
<evidence type="ECO:0000256" key="3">
    <source>
        <dbReference type="ARBA" id="ARBA00023125"/>
    </source>
</evidence>
<dbReference type="InterPro" id="IPR051127">
    <property type="entry name" value="Fungal_SecMet_Regulators"/>
</dbReference>
<dbReference type="PROSITE" id="PS50048">
    <property type="entry name" value="ZN2_CY6_FUNGAL_2"/>
    <property type="match status" value="1"/>
</dbReference>
<evidence type="ECO:0000256" key="5">
    <source>
        <dbReference type="ARBA" id="ARBA00023242"/>
    </source>
</evidence>
<feature type="domain" description="Zn(2)-C6 fungal-type" evidence="7">
    <location>
        <begin position="13"/>
        <end position="44"/>
    </location>
</feature>
<dbReference type="GO" id="GO:0006351">
    <property type="term" value="P:DNA-templated transcription"/>
    <property type="evidence" value="ECO:0007669"/>
    <property type="project" value="InterPro"/>
</dbReference>
<dbReference type="SMART" id="SM00066">
    <property type="entry name" value="GAL4"/>
    <property type="match status" value="1"/>
</dbReference>
<dbReference type="PROSITE" id="PS00463">
    <property type="entry name" value="ZN2_CY6_FUNGAL_1"/>
    <property type="match status" value="1"/>
</dbReference>
<dbReference type="Proteomes" id="UP000184300">
    <property type="component" value="Unassembled WGS sequence"/>
</dbReference>
<evidence type="ECO:0000256" key="2">
    <source>
        <dbReference type="ARBA" id="ARBA00023015"/>
    </source>
</evidence>
<keyword evidence="5" id="KW-0539">Nucleus</keyword>
<reference evidence="9" key="1">
    <citation type="journal article" date="2017" name="Genome Biol.">
        <title>Comparative genomics reveals high biological diversity and specific adaptations in the industrially and medically important fungal genus Aspergillus.</title>
        <authorList>
            <person name="de Vries R.P."/>
            <person name="Riley R."/>
            <person name="Wiebenga A."/>
            <person name="Aguilar-Osorio G."/>
            <person name="Amillis S."/>
            <person name="Uchima C.A."/>
            <person name="Anderluh G."/>
            <person name="Asadollahi M."/>
            <person name="Askin M."/>
            <person name="Barry K."/>
            <person name="Battaglia E."/>
            <person name="Bayram O."/>
            <person name="Benocci T."/>
            <person name="Braus-Stromeyer S.A."/>
            <person name="Caldana C."/>
            <person name="Canovas D."/>
            <person name="Cerqueira G.C."/>
            <person name="Chen F."/>
            <person name="Chen W."/>
            <person name="Choi C."/>
            <person name="Clum A."/>
            <person name="Dos Santos R.A."/>
            <person name="Damasio A.R."/>
            <person name="Diallinas G."/>
            <person name="Emri T."/>
            <person name="Fekete E."/>
            <person name="Flipphi M."/>
            <person name="Freyberg S."/>
            <person name="Gallo A."/>
            <person name="Gournas C."/>
            <person name="Habgood R."/>
            <person name="Hainaut M."/>
            <person name="Harispe M.L."/>
            <person name="Henrissat B."/>
            <person name="Hilden K.S."/>
            <person name="Hope R."/>
            <person name="Hossain A."/>
            <person name="Karabika E."/>
            <person name="Karaffa L."/>
            <person name="Karanyi Z."/>
            <person name="Krasevec N."/>
            <person name="Kuo A."/>
            <person name="Kusch H."/>
            <person name="LaButti K."/>
            <person name="Lagendijk E.L."/>
            <person name="Lapidus A."/>
            <person name="Levasseur A."/>
            <person name="Lindquist E."/>
            <person name="Lipzen A."/>
            <person name="Logrieco A.F."/>
            <person name="MacCabe A."/>
            <person name="Maekelae M.R."/>
            <person name="Malavazi I."/>
            <person name="Melin P."/>
            <person name="Meyer V."/>
            <person name="Mielnichuk N."/>
            <person name="Miskei M."/>
            <person name="Molnar A.P."/>
            <person name="Mule G."/>
            <person name="Ngan C.Y."/>
            <person name="Orejas M."/>
            <person name="Orosz E."/>
            <person name="Ouedraogo J.P."/>
            <person name="Overkamp K.M."/>
            <person name="Park H.-S."/>
            <person name="Perrone G."/>
            <person name="Piumi F."/>
            <person name="Punt P.J."/>
            <person name="Ram A.F."/>
            <person name="Ramon A."/>
            <person name="Rauscher S."/>
            <person name="Record E."/>
            <person name="Riano-Pachon D.M."/>
            <person name="Robert V."/>
            <person name="Roehrig J."/>
            <person name="Ruller R."/>
            <person name="Salamov A."/>
            <person name="Salih N.S."/>
            <person name="Samson R.A."/>
            <person name="Sandor E."/>
            <person name="Sanguinetti M."/>
            <person name="Schuetze T."/>
            <person name="Sepcic K."/>
            <person name="Shelest E."/>
            <person name="Sherlock G."/>
            <person name="Sophianopoulou V."/>
            <person name="Squina F.M."/>
            <person name="Sun H."/>
            <person name="Susca A."/>
            <person name="Todd R.B."/>
            <person name="Tsang A."/>
            <person name="Unkles S.E."/>
            <person name="van de Wiele N."/>
            <person name="van Rossen-Uffink D."/>
            <person name="Oliveira J.V."/>
            <person name="Vesth T.C."/>
            <person name="Visser J."/>
            <person name="Yu J.-H."/>
            <person name="Zhou M."/>
            <person name="Andersen M.R."/>
            <person name="Archer D.B."/>
            <person name="Baker S.E."/>
            <person name="Benoit I."/>
            <person name="Brakhage A.A."/>
            <person name="Braus G.H."/>
            <person name="Fischer R."/>
            <person name="Frisvad J.C."/>
            <person name="Goldman G.H."/>
            <person name="Houbraken J."/>
            <person name="Oakley B."/>
            <person name="Pocsi I."/>
            <person name="Scazzocchio C."/>
            <person name="Seiboth B."/>
            <person name="vanKuyk P.A."/>
            <person name="Wortman J."/>
            <person name="Dyer P.S."/>
            <person name="Grigoriev I.V."/>
        </authorList>
    </citation>
    <scope>NUCLEOTIDE SEQUENCE [LARGE SCALE GENOMIC DNA]</scope>
    <source>
        <strain evidence="9">CBS 516.65</strain>
    </source>
</reference>
<dbReference type="CDD" id="cd00067">
    <property type="entry name" value="GAL4"/>
    <property type="match status" value="1"/>
</dbReference>
<dbReference type="CDD" id="cd12148">
    <property type="entry name" value="fungal_TF_MHR"/>
    <property type="match status" value="1"/>
</dbReference>
<evidence type="ECO:0000313" key="9">
    <source>
        <dbReference type="Proteomes" id="UP000184300"/>
    </source>
</evidence>
<keyword evidence="2" id="KW-0805">Transcription regulation</keyword>
<dbReference type="Pfam" id="PF04082">
    <property type="entry name" value="Fungal_trans"/>
    <property type="match status" value="1"/>
</dbReference>
<dbReference type="InterPro" id="IPR036864">
    <property type="entry name" value="Zn2-C6_fun-type_DNA-bd_sf"/>
</dbReference>
<dbReference type="GO" id="GO:0003677">
    <property type="term" value="F:DNA binding"/>
    <property type="evidence" value="ECO:0007669"/>
    <property type="project" value="UniProtKB-KW"/>
</dbReference>
<dbReference type="RefSeq" id="XP_022398241.1">
    <property type="nucleotide sequence ID" value="XM_022543707.1"/>
</dbReference>
<dbReference type="AlphaFoldDB" id="A0A1L9VCC5"/>
<evidence type="ECO:0000259" key="7">
    <source>
        <dbReference type="PROSITE" id="PS50048"/>
    </source>
</evidence>
<dbReference type="PANTHER" id="PTHR47424:SF3">
    <property type="entry name" value="REGULATORY PROTEIN GAL4"/>
    <property type="match status" value="1"/>
</dbReference>
<evidence type="ECO:0000256" key="6">
    <source>
        <dbReference type="SAM" id="MobiDB-lite"/>
    </source>
</evidence>
<dbReference type="VEuPathDB" id="FungiDB:ASPGLDRAFT_27925"/>
<dbReference type="SMART" id="SM00906">
    <property type="entry name" value="Fungal_trans"/>
    <property type="match status" value="1"/>
</dbReference>
<feature type="region of interest" description="Disordered" evidence="6">
    <location>
        <begin position="91"/>
        <end position="135"/>
    </location>
</feature>